<evidence type="ECO:0000259" key="5">
    <source>
        <dbReference type="PROSITE" id="PS50893"/>
    </source>
</evidence>
<keyword evidence="2" id="KW-0813">Transport</keyword>
<keyword evidence="3" id="KW-0547">Nucleotide-binding</keyword>
<keyword evidence="4 6" id="KW-0067">ATP-binding</keyword>
<proteinExistence type="inferred from homology"/>
<dbReference type="InterPro" id="IPR003439">
    <property type="entry name" value="ABC_transporter-like_ATP-bd"/>
</dbReference>
<evidence type="ECO:0000256" key="3">
    <source>
        <dbReference type="ARBA" id="ARBA00022741"/>
    </source>
</evidence>
<dbReference type="PANTHER" id="PTHR43776:SF7">
    <property type="entry name" value="D,D-DIPEPTIDE TRANSPORT ATP-BINDING PROTEIN DDPF-RELATED"/>
    <property type="match status" value="1"/>
</dbReference>
<dbReference type="Pfam" id="PF08352">
    <property type="entry name" value="oligo_HPY"/>
    <property type="match status" value="1"/>
</dbReference>
<feature type="domain" description="ABC transporter" evidence="5">
    <location>
        <begin position="7"/>
        <end position="256"/>
    </location>
</feature>
<accession>A0ABY4R109</accession>
<evidence type="ECO:0000313" key="7">
    <source>
        <dbReference type="Proteomes" id="UP001056336"/>
    </source>
</evidence>
<dbReference type="Proteomes" id="UP001056336">
    <property type="component" value="Chromosome"/>
</dbReference>
<sequence>MSDVPILQVAELVKIYGGRRGPRGGGLVAVDDVSFTLESRGCLAVVGESGSGKTTTARIIAGLEQASSGRVSVDGQPWNIGRLTTRERRRRARVVQMVFQDPYQSLDRRQTVGACLHETLRLHFDLSSAERASRVAELLELVGLTADHARVRPRMLSGGQRQRVAIARALAPQPRLLILDEAVAALDVSIQAQILNLLTDAREKTGVAMLFISHDLGVVRQVADSVVVMKDGHVVEHGPADRIFGKPEHAYTQRLLNSTPRPGWRPVARAAT</sequence>
<dbReference type="PANTHER" id="PTHR43776">
    <property type="entry name" value="TRANSPORT ATP-BINDING PROTEIN"/>
    <property type="match status" value="1"/>
</dbReference>
<dbReference type="InterPro" id="IPR017871">
    <property type="entry name" value="ABC_transporter-like_CS"/>
</dbReference>
<evidence type="ECO:0000256" key="2">
    <source>
        <dbReference type="ARBA" id="ARBA00022448"/>
    </source>
</evidence>
<dbReference type="PROSITE" id="PS00211">
    <property type="entry name" value="ABC_TRANSPORTER_1"/>
    <property type="match status" value="1"/>
</dbReference>
<name>A0ABY4R109_9ACTN</name>
<evidence type="ECO:0000256" key="4">
    <source>
        <dbReference type="ARBA" id="ARBA00022840"/>
    </source>
</evidence>
<dbReference type="Pfam" id="PF00005">
    <property type="entry name" value="ABC_tran"/>
    <property type="match status" value="1"/>
</dbReference>
<reference evidence="6" key="2">
    <citation type="submission" date="2022-05" db="EMBL/GenBank/DDBJ databases">
        <authorList>
            <person name="Kim J.-S."/>
            <person name="Lee K."/>
            <person name="Suh M."/>
            <person name="Eom M."/>
            <person name="Kim J.-S."/>
            <person name="Kim D.-S."/>
            <person name="Ko S.-H."/>
            <person name="Shin Y."/>
            <person name="Lee J.-S."/>
        </authorList>
    </citation>
    <scope>NUCLEOTIDE SEQUENCE</scope>
    <source>
        <strain evidence="6">N237</strain>
    </source>
</reference>
<dbReference type="InterPro" id="IPR003593">
    <property type="entry name" value="AAA+_ATPase"/>
</dbReference>
<dbReference type="EMBL" id="CP097332">
    <property type="protein sequence ID" value="UQX89007.1"/>
    <property type="molecule type" value="Genomic_DNA"/>
</dbReference>
<dbReference type="InterPro" id="IPR050319">
    <property type="entry name" value="ABC_transp_ATP-bind"/>
</dbReference>
<evidence type="ECO:0000313" key="6">
    <source>
        <dbReference type="EMBL" id="UQX89007.1"/>
    </source>
</evidence>
<reference evidence="6" key="1">
    <citation type="journal article" date="2018" name="Int. J. Syst. Evol. Microbiol.">
        <title>Jatrophihabitans telluris sp. nov., isolated from sediment soil of lava forest wetlands and the emended description of the genus Jatrophihabitans.</title>
        <authorList>
            <person name="Lee K.C."/>
            <person name="Suh M.K."/>
            <person name="Eom M.K."/>
            <person name="Kim K.K."/>
            <person name="Kim J.S."/>
            <person name="Kim D.S."/>
            <person name="Ko S.H."/>
            <person name="Shin Y.K."/>
            <person name="Lee J.S."/>
        </authorList>
    </citation>
    <scope>NUCLEOTIDE SEQUENCE</scope>
    <source>
        <strain evidence="6">N237</strain>
    </source>
</reference>
<dbReference type="SUPFAM" id="SSF52540">
    <property type="entry name" value="P-loop containing nucleoside triphosphate hydrolases"/>
    <property type="match status" value="1"/>
</dbReference>
<dbReference type="Gene3D" id="3.40.50.300">
    <property type="entry name" value="P-loop containing nucleotide triphosphate hydrolases"/>
    <property type="match status" value="1"/>
</dbReference>
<dbReference type="RefSeq" id="WP_249772903.1">
    <property type="nucleotide sequence ID" value="NZ_CP097332.1"/>
</dbReference>
<keyword evidence="7" id="KW-1185">Reference proteome</keyword>
<protein>
    <submittedName>
        <fullName evidence="6">ATP-binding cassette domain-containing protein</fullName>
    </submittedName>
</protein>
<dbReference type="InterPro" id="IPR027417">
    <property type="entry name" value="P-loop_NTPase"/>
</dbReference>
<gene>
    <name evidence="6" type="ORF">M6D93_03165</name>
</gene>
<dbReference type="InterPro" id="IPR013563">
    <property type="entry name" value="Oligopep_ABC_C"/>
</dbReference>
<dbReference type="PROSITE" id="PS50893">
    <property type="entry name" value="ABC_TRANSPORTER_2"/>
    <property type="match status" value="1"/>
</dbReference>
<dbReference type="CDD" id="cd03257">
    <property type="entry name" value="ABC_NikE_OppD_transporters"/>
    <property type="match status" value="1"/>
</dbReference>
<organism evidence="6 7">
    <name type="scientific">Jatrophihabitans telluris</name>
    <dbReference type="NCBI Taxonomy" id="2038343"/>
    <lineage>
        <taxon>Bacteria</taxon>
        <taxon>Bacillati</taxon>
        <taxon>Actinomycetota</taxon>
        <taxon>Actinomycetes</taxon>
        <taxon>Jatrophihabitantales</taxon>
        <taxon>Jatrophihabitantaceae</taxon>
        <taxon>Jatrophihabitans</taxon>
    </lineage>
</organism>
<dbReference type="GO" id="GO:0005524">
    <property type="term" value="F:ATP binding"/>
    <property type="evidence" value="ECO:0007669"/>
    <property type="project" value="UniProtKB-KW"/>
</dbReference>
<comment type="similarity">
    <text evidence="1">Belongs to the ABC transporter superfamily.</text>
</comment>
<evidence type="ECO:0000256" key="1">
    <source>
        <dbReference type="ARBA" id="ARBA00005417"/>
    </source>
</evidence>
<dbReference type="SMART" id="SM00382">
    <property type="entry name" value="AAA"/>
    <property type="match status" value="1"/>
</dbReference>